<name>A0A381YN50_9ZZZZ</name>
<evidence type="ECO:0000259" key="6">
    <source>
        <dbReference type="PROSITE" id="PS51188"/>
    </source>
</evidence>
<organism evidence="7">
    <name type="scientific">marine metagenome</name>
    <dbReference type="NCBI Taxonomy" id="408172"/>
    <lineage>
        <taxon>unclassified sequences</taxon>
        <taxon>metagenomes</taxon>
        <taxon>ecological metagenomes</taxon>
    </lineage>
</organism>
<evidence type="ECO:0000313" key="7">
    <source>
        <dbReference type="EMBL" id="SVA78379.1"/>
    </source>
</evidence>
<dbReference type="GO" id="GO:0005524">
    <property type="term" value="F:ATP binding"/>
    <property type="evidence" value="ECO:0007669"/>
    <property type="project" value="InterPro"/>
</dbReference>
<evidence type="ECO:0000259" key="5">
    <source>
        <dbReference type="PROSITE" id="PS50076"/>
    </source>
</evidence>
<dbReference type="CDD" id="cd10747">
    <property type="entry name" value="DnaJ_C"/>
    <property type="match status" value="1"/>
</dbReference>
<proteinExistence type="inferred from homology"/>
<dbReference type="Pfam" id="PF01556">
    <property type="entry name" value="DnaJ_C"/>
    <property type="match status" value="1"/>
</dbReference>
<dbReference type="Gene3D" id="2.10.230.10">
    <property type="entry name" value="Heat shock protein DnaJ, cysteine-rich domain"/>
    <property type="match status" value="1"/>
</dbReference>
<dbReference type="SUPFAM" id="SSF46565">
    <property type="entry name" value="Chaperone J-domain"/>
    <property type="match status" value="1"/>
</dbReference>
<dbReference type="InterPro" id="IPR012724">
    <property type="entry name" value="DnaJ"/>
</dbReference>
<evidence type="ECO:0000256" key="1">
    <source>
        <dbReference type="ARBA" id="ARBA00022723"/>
    </source>
</evidence>
<dbReference type="InterPro" id="IPR002939">
    <property type="entry name" value="DnaJ_C"/>
</dbReference>
<dbReference type="InterPro" id="IPR036410">
    <property type="entry name" value="HSP_DnaJ_Cys-rich_dom_sf"/>
</dbReference>
<dbReference type="PROSITE" id="PS51188">
    <property type="entry name" value="ZF_CR"/>
    <property type="match status" value="1"/>
</dbReference>
<dbReference type="Pfam" id="PF00226">
    <property type="entry name" value="DnaJ"/>
    <property type="match status" value="1"/>
</dbReference>
<dbReference type="HAMAP" id="MF_01152">
    <property type="entry name" value="DnaJ"/>
    <property type="match status" value="1"/>
</dbReference>
<evidence type="ECO:0008006" key="8">
    <source>
        <dbReference type="Google" id="ProtNLM"/>
    </source>
</evidence>
<dbReference type="PANTHER" id="PTHR43096">
    <property type="entry name" value="DNAJ HOMOLOG 1, MITOCHONDRIAL-RELATED"/>
    <property type="match status" value="1"/>
</dbReference>
<dbReference type="FunFam" id="2.60.260.20:FF:000013">
    <property type="entry name" value="DnaJ subfamily B member 11"/>
    <property type="match status" value="1"/>
</dbReference>
<accession>A0A381YN50</accession>
<feature type="domain" description="J" evidence="5">
    <location>
        <begin position="5"/>
        <end position="70"/>
    </location>
</feature>
<dbReference type="GO" id="GO:0031072">
    <property type="term" value="F:heat shock protein binding"/>
    <property type="evidence" value="ECO:0007669"/>
    <property type="project" value="InterPro"/>
</dbReference>
<reference evidence="7" key="1">
    <citation type="submission" date="2018-05" db="EMBL/GenBank/DDBJ databases">
        <authorList>
            <person name="Lanie J.A."/>
            <person name="Ng W.-L."/>
            <person name="Kazmierczak K.M."/>
            <person name="Andrzejewski T.M."/>
            <person name="Davidsen T.M."/>
            <person name="Wayne K.J."/>
            <person name="Tettelin H."/>
            <person name="Glass J.I."/>
            <person name="Rusch D."/>
            <person name="Podicherti R."/>
            <person name="Tsui H.-C.T."/>
            <person name="Winkler M.E."/>
        </authorList>
    </citation>
    <scope>NUCLEOTIDE SEQUENCE</scope>
</reference>
<evidence type="ECO:0000256" key="3">
    <source>
        <dbReference type="ARBA" id="ARBA00022771"/>
    </source>
</evidence>
<dbReference type="InterPro" id="IPR001623">
    <property type="entry name" value="DnaJ_domain"/>
</dbReference>
<protein>
    <recommendedName>
        <fullName evidence="8">J domain-containing protein</fullName>
    </recommendedName>
</protein>
<evidence type="ECO:0000256" key="2">
    <source>
        <dbReference type="ARBA" id="ARBA00022737"/>
    </source>
</evidence>
<keyword evidence="3" id="KW-0863">Zinc-finger</keyword>
<sequence length="362" mass="39187">MLSRDHYAVLGVPPDADDETIDAAFRRLSRRYHPDLNPGDAPAQAAFERLKMAHSILTDSRERARYDSKDRLSAIDIKVLSSTGTEVQHQARSYADLFRKLCDHAKRTQPDRGHDVHTAVLCQLADAERGRRTTVEVRRLHRCLDCSGAGRLQTGDNAPCITCTGSGKEVFGRGPLAVAVACGDCDGEGFQVGATCGACHGSGLTARKETLPVQIPAGIQDGQAVRVNGDGHQGPKGSPPGDLVVTVSVHNDPRFQRRGPHLITSVPITVSEAILGARIELSTIDGSVALLRVPPGTRGGDQLRVRGRGLEMTNGRSGDLIAVIDLWLPDTVDEDARRLIREFGNRTAEPVRDRNQRATVNR</sequence>
<dbReference type="SMART" id="SM00271">
    <property type="entry name" value="DnaJ"/>
    <property type="match status" value="1"/>
</dbReference>
<dbReference type="GO" id="GO:0051082">
    <property type="term" value="F:unfolded protein binding"/>
    <property type="evidence" value="ECO:0007669"/>
    <property type="project" value="InterPro"/>
</dbReference>
<keyword evidence="4" id="KW-0862">Zinc</keyword>
<dbReference type="GO" id="GO:0042026">
    <property type="term" value="P:protein refolding"/>
    <property type="evidence" value="ECO:0007669"/>
    <property type="project" value="TreeGrafter"/>
</dbReference>
<dbReference type="InterPro" id="IPR001305">
    <property type="entry name" value="HSP_DnaJ_Cys-rich_dom"/>
</dbReference>
<dbReference type="GO" id="GO:0008270">
    <property type="term" value="F:zinc ion binding"/>
    <property type="evidence" value="ECO:0007669"/>
    <property type="project" value="UniProtKB-KW"/>
</dbReference>
<dbReference type="SUPFAM" id="SSF57938">
    <property type="entry name" value="DnaJ/Hsp40 cysteine-rich domain"/>
    <property type="match status" value="1"/>
</dbReference>
<dbReference type="CDD" id="cd10719">
    <property type="entry name" value="DnaJ_zf"/>
    <property type="match status" value="1"/>
</dbReference>
<dbReference type="PROSITE" id="PS00636">
    <property type="entry name" value="DNAJ_1"/>
    <property type="match status" value="1"/>
</dbReference>
<dbReference type="PANTHER" id="PTHR43096:SF10">
    <property type="entry name" value="CHAPERONE PROTEIN DNAJ A6, CHLOROPLASTIC"/>
    <property type="match status" value="1"/>
</dbReference>
<dbReference type="EMBL" id="UINC01018623">
    <property type="protein sequence ID" value="SVA78379.1"/>
    <property type="molecule type" value="Genomic_DNA"/>
</dbReference>
<evidence type="ECO:0000256" key="4">
    <source>
        <dbReference type="ARBA" id="ARBA00022833"/>
    </source>
</evidence>
<dbReference type="GO" id="GO:0009408">
    <property type="term" value="P:response to heat"/>
    <property type="evidence" value="ECO:0007669"/>
    <property type="project" value="InterPro"/>
</dbReference>
<dbReference type="PRINTS" id="PR00625">
    <property type="entry name" value="JDOMAIN"/>
</dbReference>
<dbReference type="GO" id="GO:0005737">
    <property type="term" value="C:cytoplasm"/>
    <property type="evidence" value="ECO:0007669"/>
    <property type="project" value="TreeGrafter"/>
</dbReference>
<dbReference type="Gene3D" id="1.10.287.110">
    <property type="entry name" value="DnaJ domain"/>
    <property type="match status" value="1"/>
</dbReference>
<dbReference type="CDD" id="cd06257">
    <property type="entry name" value="DnaJ"/>
    <property type="match status" value="1"/>
</dbReference>
<dbReference type="AlphaFoldDB" id="A0A381YN50"/>
<gene>
    <name evidence="7" type="ORF">METZ01_LOCUS131233</name>
</gene>
<dbReference type="InterPro" id="IPR036869">
    <property type="entry name" value="J_dom_sf"/>
</dbReference>
<dbReference type="InterPro" id="IPR008971">
    <property type="entry name" value="HSP40/DnaJ_pept-bd"/>
</dbReference>
<dbReference type="SUPFAM" id="SSF49493">
    <property type="entry name" value="HSP40/DnaJ peptide-binding domain"/>
    <property type="match status" value="2"/>
</dbReference>
<dbReference type="PROSITE" id="PS50076">
    <property type="entry name" value="DNAJ_2"/>
    <property type="match status" value="1"/>
</dbReference>
<keyword evidence="1" id="KW-0479">Metal-binding</keyword>
<keyword evidence="2" id="KW-0677">Repeat</keyword>
<dbReference type="InterPro" id="IPR018253">
    <property type="entry name" value="DnaJ_domain_CS"/>
</dbReference>
<feature type="domain" description="CR-type" evidence="6">
    <location>
        <begin position="130"/>
        <end position="208"/>
    </location>
</feature>
<dbReference type="Gene3D" id="2.60.260.20">
    <property type="entry name" value="Urease metallochaperone UreE, N-terminal domain"/>
    <property type="match status" value="2"/>
</dbReference>